<feature type="region of interest" description="Disordered" evidence="1">
    <location>
        <begin position="574"/>
        <end position="597"/>
    </location>
</feature>
<feature type="domain" description="ZSWIM8 TPR repeats" evidence="2">
    <location>
        <begin position="294"/>
        <end position="492"/>
    </location>
</feature>
<protein>
    <submittedName>
        <fullName evidence="5">SWIM-type domain-containing protein</fullName>
    </submittedName>
</protein>
<feature type="compositionally biased region" description="Low complexity" evidence="1">
    <location>
        <begin position="980"/>
        <end position="995"/>
    </location>
</feature>
<feature type="compositionally biased region" description="Polar residues" evidence="1">
    <location>
        <begin position="969"/>
        <end position="978"/>
    </location>
</feature>
<feature type="region of interest" description="Disordered" evidence="1">
    <location>
        <begin position="1020"/>
        <end position="1041"/>
    </location>
</feature>
<dbReference type="EMBL" id="UYSG01001118">
    <property type="protein sequence ID" value="VDL35328.1"/>
    <property type="molecule type" value="Genomic_DNA"/>
</dbReference>
<dbReference type="WBParaSite" id="HDID_0000357701-mRNA-1">
    <property type="protein sequence ID" value="HDID_0000357701-mRNA-1"/>
    <property type="gene ID" value="HDID_0000357701"/>
</dbReference>
<proteinExistence type="predicted"/>
<name>A0A158QDS3_HYMDI</name>
<feature type="compositionally biased region" description="Polar residues" evidence="1">
    <location>
        <begin position="1028"/>
        <end position="1041"/>
    </location>
</feature>
<evidence type="ECO:0000256" key="1">
    <source>
        <dbReference type="SAM" id="MobiDB-lite"/>
    </source>
</evidence>
<feature type="compositionally biased region" description="Polar residues" evidence="1">
    <location>
        <begin position="798"/>
        <end position="818"/>
    </location>
</feature>
<feature type="compositionally biased region" description="Low complexity" evidence="1">
    <location>
        <begin position="1565"/>
        <end position="1575"/>
    </location>
</feature>
<dbReference type="InterPro" id="IPR057945">
    <property type="entry name" value="TPR_ZSWIM8"/>
</dbReference>
<accession>A0A158QDS3</accession>
<dbReference type="OrthoDB" id="10013584at2759"/>
<gene>
    <name evidence="3" type="ORF">HDID_LOCUS3575</name>
</gene>
<reference evidence="5" key="1">
    <citation type="submission" date="2016-04" db="UniProtKB">
        <authorList>
            <consortium name="WormBaseParasite"/>
        </authorList>
    </citation>
    <scope>IDENTIFICATION</scope>
</reference>
<evidence type="ECO:0000313" key="5">
    <source>
        <dbReference type="WBParaSite" id="HDID_0000357701-mRNA-1"/>
    </source>
</evidence>
<dbReference type="PANTHER" id="PTHR22619">
    <property type="entry name" value="ZINC FINGER SWIM DOMAIN CONTAINING PROTEIN 4, 5, 6"/>
    <property type="match status" value="1"/>
</dbReference>
<evidence type="ECO:0000313" key="4">
    <source>
        <dbReference type="Proteomes" id="UP000274504"/>
    </source>
</evidence>
<reference evidence="3 4" key="2">
    <citation type="submission" date="2018-11" db="EMBL/GenBank/DDBJ databases">
        <authorList>
            <consortium name="Pathogen Informatics"/>
        </authorList>
    </citation>
    <scope>NUCLEOTIDE SEQUENCE [LARGE SCALE GENOMIC DNA]</scope>
</reference>
<feature type="compositionally biased region" description="Polar residues" evidence="1">
    <location>
        <begin position="577"/>
        <end position="593"/>
    </location>
</feature>
<feature type="region of interest" description="Disordered" evidence="1">
    <location>
        <begin position="796"/>
        <end position="818"/>
    </location>
</feature>
<sequence>MSDVSSEHDEELSLLSDMVADVIFTDPHTSKCTFRTRVIIIGILATLKGPCADSYYQPDSLVNLGCKVFAEERPFEVVYSAEKPIPEHIQKTIAQYSFPSTSREIEMYSGLGTGSKSCFHKASFIFMQNGVRDCLQIGFYISANVIHSTTDKKIRQVTMCFDRNHVTFTSCTCISEEDRKIIDSQKKHLSPAQKSMSDRSVWCPHVVATCLTRIVHPEKFTYRPPISESLNQLNESQLRTLAYKLICQEGARKFLPATQSILDEMLTPSTASCGSYEEGRDPTGGGCIGENPYWCVDFTNLKNRLTSLLAHHIRQLDIEIELEIVFDSPSSFVDILDVLSSNRSYRPRGAWELLSIIIEMMHNHDANCLELLQIFVESIINNSEMVKYWSCAERNIPFPSKHGQTAGRSGSFYTPRWLCEVLVDVWRLFCLHPKFVIDPESPVLNLGVSRREIFEMLDGWQSKILSTTQDTSSVNGIQLDLVGFNPAIRTCLLSWTDNHLPPTRHLTPEQFREAIPKFDGAFVDFARCQSLVTHGGNQKVLLSWVRHLALQLLQQSPHLLAAAKAALSTLNADEEISSGTTNNRPSSSTQNTEAGRKARNLLRERSAETEALLRNTIVDRFGVMLSEWIYCVDYLMDCFYSFYFYDGVVYPPVLTNHNLSRTVMHKKVVEGFNPSYYLSHLSALSIPQKEQSTKGWMPVDMELAFRLGFLTLVLPRPQLILKSREVRLMDHESQLMSRLYNLPLESVCPWVINILRQEASILAYGPSRFDANVPYALSDFLFTMLAGSHNVEDWDPPENSSPIVDETNSADGTQTASSNRLPPFVIRISRHKPTAEVNDRKLRKQVRADYELAFALAKRILSRNSYIPDANFTRCQRCQRRSFFLKMLDYYKNKPGPMCDLVESLLDRTLNPSFKCPPLQVFCETMFDEMLGMAESQPANGQQQPQTSSSSSRESQKRSSSSSLEQNLEGPSTQSRRIQTSRTPTTINNTTGSTSEDTDTVSDSRIRCANLRRLTRHSVGMAAIDSSAPETTSSDNSPTTSRRAIRVFEEALHHQLPPGYSTSEDDCQFTVPEVSDEKNDGALPRLYLGQDYVEHLIDLSKKVRKIAGGPNASSIFQSTHSTTDLSLQKAAFHISLYALGLCNRLGSAARKSRLRGKIMSWLSREALEMQWSAVIPLIYSWKGAFSIQEITNLIKHLVSQFDKKNIRSTRAITLLCRSIMPECIIEGPKFLLTFMSNVGLNDEIREYLLKYLERNEPLIMDSPGFSVYRSEYFYTLATMWAYHLSDGEFKYSTQSKRLRFHQSLCHPRHFYKHYLDKNASQIIEEKLTPLVTGGGRKSCWARPDANKDADFKNPLDQAILRVFRVTEELKDEEAMAFVLRFLLHRVHCPVLLATITFEAIQVFQKRYSQIPAEDMVGNGRIPANRLSVPLLECMFNWTCRLFYNQLERRSNDWREVIDMSLSVHLFYQQIPPQINNLQISWEAFSHLINRINPSVFESINSSLESIRPAHFVFPRLQPENPFEIDIDWIDQANETTVIAGRQGGGSGGSGRPNDRRMRIPRTRGRGTAAANGGRTSNFYSRR</sequence>
<evidence type="ECO:0000259" key="2">
    <source>
        <dbReference type="Pfam" id="PF25572"/>
    </source>
</evidence>
<organism evidence="5">
    <name type="scientific">Hymenolepis diminuta</name>
    <name type="common">Rat tapeworm</name>
    <dbReference type="NCBI Taxonomy" id="6216"/>
    <lineage>
        <taxon>Eukaryota</taxon>
        <taxon>Metazoa</taxon>
        <taxon>Spiralia</taxon>
        <taxon>Lophotrochozoa</taxon>
        <taxon>Platyhelminthes</taxon>
        <taxon>Cestoda</taxon>
        <taxon>Eucestoda</taxon>
        <taxon>Cyclophyllidea</taxon>
        <taxon>Hymenolepididae</taxon>
        <taxon>Hymenolepis</taxon>
    </lineage>
</organism>
<dbReference type="Proteomes" id="UP000274504">
    <property type="component" value="Unassembled WGS sequence"/>
</dbReference>
<dbReference type="PANTHER" id="PTHR22619:SF1">
    <property type="entry name" value="ZINC FINGER SWIM DOMAIN-CONTAINING PROTEIN 8"/>
    <property type="match status" value="1"/>
</dbReference>
<dbReference type="GO" id="GO:0031462">
    <property type="term" value="C:Cul2-RING ubiquitin ligase complex"/>
    <property type="evidence" value="ECO:0007669"/>
    <property type="project" value="TreeGrafter"/>
</dbReference>
<evidence type="ECO:0000313" key="3">
    <source>
        <dbReference type="EMBL" id="VDL35328.1"/>
    </source>
</evidence>
<dbReference type="STRING" id="6216.A0A158QDS3"/>
<feature type="region of interest" description="Disordered" evidence="1">
    <location>
        <begin position="1538"/>
        <end position="1582"/>
    </location>
</feature>
<feature type="compositionally biased region" description="Gly residues" evidence="1">
    <location>
        <begin position="1541"/>
        <end position="1550"/>
    </location>
</feature>
<feature type="compositionally biased region" description="Low complexity" evidence="1">
    <location>
        <begin position="942"/>
        <end position="966"/>
    </location>
</feature>
<feature type="region of interest" description="Disordered" evidence="1">
    <location>
        <begin position="936"/>
        <end position="1002"/>
    </location>
</feature>
<dbReference type="Pfam" id="PF25572">
    <property type="entry name" value="TPR_ZSWIM8"/>
    <property type="match status" value="1"/>
</dbReference>